<dbReference type="SUPFAM" id="SSF63829">
    <property type="entry name" value="Calcium-dependent phosphotriesterase"/>
    <property type="match status" value="2"/>
</dbReference>
<dbReference type="SUPFAM" id="SSF101898">
    <property type="entry name" value="NHL repeat"/>
    <property type="match status" value="1"/>
</dbReference>
<evidence type="ECO:0000313" key="14">
    <source>
        <dbReference type="EMBL" id="MCB4798079.1"/>
    </source>
</evidence>
<reference evidence="14" key="1">
    <citation type="submission" date="2021-10" db="EMBL/GenBank/DDBJ databases">
        <title>Tamlana sargassums sp. nov., and Tamlana laminarinivorans sp. nov., two new bacteria isolated from the brown alga.</title>
        <authorList>
            <person name="Li J."/>
        </authorList>
    </citation>
    <scope>NUCLEOTIDE SEQUENCE</scope>
    <source>
        <strain evidence="14">PT2-4</strain>
    </source>
</reference>
<dbReference type="InterPro" id="IPR013783">
    <property type="entry name" value="Ig-like_fold"/>
</dbReference>
<dbReference type="Pfam" id="PF00072">
    <property type="entry name" value="Response_reg"/>
    <property type="match status" value="1"/>
</dbReference>
<keyword evidence="6" id="KW-0805">Transcription regulation</keyword>
<dbReference type="FunFam" id="3.30.565.10:FF:000006">
    <property type="entry name" value="Sensor histidine kinase WalK"/>
    <property type="match status" value="1"/>
</dbReference>
<dbReference type="Gene3D" id="1.10.10.60">
    <property type="entry name" value="Homeodomain-like"/>
    <property type="match status" value="2"/>
</dbReference>
<dbReference type="RefSeq" id="WP_226541429.1">
    <property type="nucleotide sequence ID" value="NZ_JAJAPW010000002.1"/>
</dbReference>
<dbReference type="SMART" id="SM00448">
    <property type="entry name" value="REC"/>
    <property type="match status" value="1"/>
</dbReference>
<evidence type="ECO:0000256" key="10">
    <source>
        <dbReference type="SAM" id="SignalP"/>
    </source>
</evidence>
<dbReference type="GO" id="GO:0000155">
    <property type="term" value="F:phosphorelay sensor kinase activity"/>
    <property type="evidence" value="ECO:0007669"/>
    <property type="project" value="InterPro"/>
</dbReference>
<dbReference type="Proteomes" id="UP001139199">
    <property type="component" value="Unassembled WGS sequence"/>
</dbReference>
<dbReference type="SUPFAM" id="SSF55874">
    <property type="entry name" value="ATPase domain of HSP90 chaperone/DNA topoisomerase II/histidine kinase"/>
    <property type="match status" value="1"/>
</dbReference>
<dbReference type="Gene3D" id="2.130.10.10">
    <property type="entry name" value="YVTN repeat-like/Quinoprotein amine dehydrogenase"/>
    <property type="match status" value="2"/>
</dbReference>
<feature type="modified residue" description="4-aspartylphosphate" evidence="9">
    <location>
        <position position="1182"/>
    </location>
</feature>
<keyword evidence="5" id="KW-0418">Kinase</keyword>
<comment type="catalytic activity">
    <reaction evidence="1">
        <text>ATP + protein L-histidine = ADP + protein N-phospho-L-histidine.</text>
        <dbReference type="EC" id="2.7.13.3"/>
    </reaction>
</comment>
<keyword evidence="10" id="KW-0732">Signal</keyword>
<dbReference type="InterPro" id="IPR009057">
    <property type="entry name" value="Homeodomain-like_sf"/>
</dbReference>
<dbReference type="SMART" id="SM00388">
    <property type="entry name" value="HisKA"/>
    <property type="match status" value="1"/>
</dbReference>
<evidence type="ECO:0000256" key="9">
    <source>
        <dbReference type="PROSITE-ProRule" id="PRU00169"/>
    </source>
</evidence>
<evidence type="ECO:0000259" key="12">
    <source>
        <dbReference type="PROSITE" id="PS50109"/>
    </source>
</evidence>
<feature type="domain" description="Response regulatory" evidence="13">
    <location>
        <begin position="1134"/>
        <end position="1249"/>
    </location>
</feature>
<evidence type="ECO:0000256" key="1">
    <source>
        <dbReference type="ARBA" id="ARBA00000085"/>
    </source>
</evidence>
<dbReference type="InterPro" id="IPR036097">
    <property type="entry name" value="HisK_dim/P_sf"/>
</dbReference>
<gene>
    <name evidence="14" type="ORF">LG649_04445</name>
</gene>
<dbReference type="PANTHER" id="PTHR43547">
    <property type="entry name" value="TWO-COMPONENT HISTIDINE KINASE"/>
    <property type="match status" value="1"/>
</dbReference>
<dbReference type="InterPro" id="IPR018062">
    <property type="entry name" value="HTH_AraC-typ_CS"/>
</dbReference>
<dbReference type="SUPFAM" id="SSF47384">
    <property type="entry name" value="Homodimeric domain of signal transducing histidine kinase"/>
    <property type="match status" value="1"/>
</dbReference>
<evidence type="ECO:0000256" key="8">
    <source>
        <dbReference type="ARBA" id="ARBA00023163"/>
    </source>
</evidence>
<dbReference type="SMART" id="SM00387">
    <property type="entry name" value="HATPase_c"/>
    <property type="match status" value="1"/>
</dbReference>
<organism evidence="14 15">
    <name type="scientific">Neotamlana laminarinivorans</name>
    <dbReference type="NCBI Taxonomy" id="2883124"/>
    <lineage>
        <taxon>Bacteria</taxon>
        <taxon>Pseudomonadati</taxon>
        <taxon>Bacteroidota</taxon>
        <taxon>Flavobacteriia</taxon>
        <taxon>Flavobacteriales</taxon>
        <taxon>Flavobacteriaceae</taxon>
        <taxon>Neotamlana</taxon>
    </lineage>
</organism>
<dbReference type="CDD" id="cd17574">
    <property type="entry name" value="REC_OmpR"/>
    <property type="match status" value="1"/>
</dbReference>
<dbReference type="InterPro" id="IPR003661">
    <property type="entry name" value="HisK_dim/P_dom"/>
</dbReference>
<comment type="caution">
    <text evidence="14">The sequence shown here is derived from an EMBL/GenBank/DDBJ whole genome shotgun (WGS) entry which is preliminary data.</text>
</comment>
<evidence type="ECO:0000259" key="11">
    <source>
        <dbReference type="PROSITE" id="PS01124"/>
    </source>
</evidence>
<evidence type="ECO:0000256" key="4">
    <source>
        <dbReference type="ARBA" id="ARBA00022679"/>
    </source>
</evidence>
<dbReference type="EC" id="2.7.13.3" evidence="2"/>
<dbReference type="Gene3D" id="3.30.565.10">
    <property type="entry name" value="Histidine kinase-like ATPase, C-terminal domain"/>
    <property type="match status" value="1"/>
</dbReference>
<dbReference type="InterPro" id="IPR005467">
    <property type="entry name" value="His_kinase_dom"/>
</dbReference>
<name>A0A9X1HXQ4_9FLAO</name>
<evidence type="ECO:0000256" key="2">
    <source>
        <dbReference type="ARBA" id="ARBA00012438"/>
    </source>
</evidence>
<dbReference type="GO" id="GO:0003700">
    <property type="term" value="F:DNA-binding transcription factor activity"/>
    <property type="evidence" value="ECO:0007669"/>
    <property type="project" value="InterPro"/>
</dbReference>
<dbReference type="EMBL" id="JAJAPW010000002">
    <property type="protein sequence ID" value="MCB4798079.1"/>
    <property type="molecule type" value="Genomic_DNA"/>
</dbReference>
<dbReference type="FunFam" id="2.60.40.10:FF:000791">
    <property type="entry name" value="Two-component system sensor histidine kinase/response regulator"/>
    <property type="match status" value="1"/>
</dbReference>
<dbReference type="Gene3D" id="2.60.40.10">
    <property type="entry name" value="Immunoglobulins"/>
    <property type="match status" value="1"/>
</dbReference>
<proteinExistence type="predicted"/>
<evidence type="ECO:0000256" key="7">
    <source>
        <dbReference type="ARBA" id="ARBA00023125"/>
    </source>
</evidence>
<dbReference type="Pfam" id="PF00512">
    <property type="entry name" value="HisKA"/>
    <property type="match status" value="1"/>
</dbReference>
<keyword evidence="4" id="KW-0808">Transferase</keyword>
<evidence type="ECO:0000256" key="5">
    <source>
        <dbReference type="ARBA" id="ARBA00022777"/>
    </source>
</evidence>
<dbReference type="InterPro" id="IPR018060">
    <property type="entry name" value="HTH_AraC"/>
</dbReference>
<dbReference type="Pfam" id="PF12833">
    <property type="entry name" value="HTH_18"/>
    <property type="match status" value="1"/>
</dbReference>
<dbReference type="GO" id="GO:0043565">
    <property type="term" value="F:sequence-specific DNA binding"/>
    <property type="evidence" value="ECO:0007669"/>
    <property type="project" value="InterPro"/>
</dbReference>
<feature type="chain" id="PRO_5040826848" description="histidine kinase" evidence="10">
    <location>
        <begin position="21"/>
        <end position="1383"/>
    </location>
</feature>
<accession>A0A9X1HXQ4</accession>
<evidence type="ECO:0000256" key="6">
    <source>
        <dbReference type="ARBA" id="ARBA00023015"/>
    </source>
</evidence>
<dbReference type="InterPro" id="IPR036890">
    <property type="entry name" value="HATPase_C_sf"/>
</dbReference>
<dbReference type="SUPFAM" id="SSF46689">
    <property type="entry name" value="Homeodomain-like"/>
    <property type="match status" value="1"/>
</dbReference>
<dbReference type="Pfam" id="PF02518">
    <property type="entry name" value="HATPase_c"/>
    <property type="match status" value="1"/>
</dbReference>
<dbReference type="InterPro" id="IPR011123">
    <property type="entry name" value="Y_Y_Y"/>
</dbReference>
<protein>
    <recommendedName>
        <fullName evidence="2">histidine kinase</fullName>
        <ecNumber evidence="2">2.7.13.3</ecNumber>
    </recommendedName>
</protein>
<evidence type="ECO:0000313" key="15">
    <source>
        <dbReference type="Proteomes" id="UP001139199"/>
    </source>
</evidence>
<dbReference type="InterPro" id="IPR004358">
    <property type="entry name" value="Sig_transdc_His_kin-like_C"/>
</dbReference>
<keyword evidence="7" id="KW-0238">DNA-binding</keyword>
<dbReference type="InterPro" id="IPR011006">
    <property type="entry name" value="CheY-like_superfamily"/>
</dbReference>
<keyword evidence="8" id="KW-0804">Transcription</keyword>
<dbReference type="Pfam" id="PF07494">
    <property type="entry name" value="Reg_prop"/>
    <property type="match status" value="4"/>
</dbReference>
<dbReference type="InterPro" id="IPR015943">
    <property type="entry name" value="WD40/YVTN_repeat-like_dom_sf"/>
</dbReference>
<dbReference type="InterPro" id="IPR003594">
    <property type="entry name" value="HATPase_dom"/>
</dbReference>
<dbReference type="PROSITE" id="PS00041">
    <property type="entry name" value="HTH_ARAC_FAMILY_1"/>
    <property type="match status" value="1"/>
</dbReference>
<sequence length="1383" mass="157525">MNHLQRALILLIINLNFSWAQNTYQNFNFVSIKEGIPKAGVTDIIQDHNDFIWIATNSTGLYKFNGIDYIPYKHVLNDSTSLSSSRVSCSFIDSNKKLWVGTENGLNIYNNKQDNFKRIVLNTNNPNKDIISSITHDASNNLYVGTVGYGIYKVNTSTFNVTKIVNSTYYKQSKKLKINSLSHAGNNKIYVATNFGLKEIDVTSNKLIDIENASQNQEDFKSEISKLFVDANQNLWVGFQSGKGIYKCILNEHKNIAKVIPVNCTQNKIMSIAQLPDNSIIIGTENDGFIHLNKNNSVIKHLKSSSKNNNILHNSIWKLFIDKNDRIWMGYYNSGVAISDKLFDKFKDITSIPNNNNSLKTNSVMGIVNDSNNNLWIATDGGGIDIYNTLTQKINHINTTDTNYYSGLTSNYIISIFKDSQNNIWAGSWDKGVFFLGKGSRKFINYNKENSGLKSNIIMNFSEDTNGNINIGTFYSGIHIFNPETKEIVNFQPDAFIKHGISSANILKIFLDSDNNQWLATTDGLFKVERNGSSIKQVLALSEKINKVFNNSIDANYVLSLFEDSKQNIWIGTRGAGICLYNKTNNTFKWYNKSNGLVEENVASIIEDDDHYIWISGNSGLTKINIEKNEFTNYTYNDGLLSNDFNFGAALKDKDGTLYFGNYRGIDYFNPKKLQFNNNVPTLHLTDFKLFNETVTPNQNKSPLTKVITETDSITLTNTQSVFTIEYAGLNYTRPEKNNYAYYLEGYETNWNYVGQKRSATYTNLDHGNYIFKLKASNNDGVWNQEPLQLHVKILPPWWKTNWAIMGYITLIISSFYLLNRLTQSRIKEKELIKNERIQRQQQDELNKKKIQFFTNISHEFRTPLTLIMNPLKAIIHDTKLNLPEHVKHKHAIINKNTDRLYRLINELMDFRKLEFNKIKVKARKIKLIDFTKNIVGYFEEETKSKNIIISVDADNPNICVWADLEMLEKIIFNLLSNAVKITPSGGVINIDLLATEQPYLLPLVTDKTTVKAVEIIISDSGPGLEKEEVNKIFDRFYQVERQTKSYIGGTGIGLEVVQSFVKLHKGKIKVSSEIGVGTSFKILFPAGNSHFSDDQIVLNEASEYLKKDEFSYVPSVNIQEDINEIESENKIHTVLIVEDNTELRDYLKLELSSQHKVLVAANGKEGIKIAKEAFPDVIITDVVMPEIDGLEFCKQLKSDLSTSHIPILMLTAKAKIDDRIEGIETGADAYMVKPFNIRLLKLRLSQLITSRQLIFNKYFSVISELPKNTNTPPIDKEFIEKVLNHINENISDPNLNVEALATHLNLSRSQFYRKIKALTNQTATEFLRNIRLQKAKQILELGETNISKVCYATGFSSHSYFTKCFKNHFGVLPTEIKTQYNA</sequence>
<dbReference type="FunFam" id="1.10.287.130:FF:000045">
    <property type="entry name" value="Two-component system sensor histidine kinase/response regulator"/>
    <property type="match status" value="1"/>
</dbReference>
<feature type="domain" description="Histidine kinase" evidence="12">
    <location>
        <begin position="856"/>
        <end position="1089"/>
    </location>
</feature>
<keyword evidence="3 9" id="KW-0597">Phosphoprotein</keyword>
<evidence type="ECO:0000259" key="13">
    <source>
        <dbReference type="PROSITE" id="PS50110"/>
    </source>
</evidence>
<evidence type="ECO:0000256" key="3">
    <source>
        <dbReference type="ARBA" id="ARBA00022553"/>
    </source>
</evidence>
<dbReference type="Pfam" id="PF07495">
    <property type="entry name" value="Y_Y_Y"/>
    <property type="match status" value="1"/>
</dbReference>
<dbReference type="PROSITE" id="PS50109">
    <property type="entry name" value="HIS_KIN"/>
    <property type="match status" value="1"/>
</dbReference>
<keyword evidence="15" id="KW-1185">Reference proteome</keyword>
<dbReference type="SUPFAM" id="SSF52172">
    <property type="entry name" value="CheY-like"/>
    <property type="match status" value="1"/>
</dbReference>
<dbReference type="PRINTS" id="PR00344">
    <property type="entry name" value="BCTRLSENSOR"/>
</dbReference>
<dbReference type="SMART" id="SM00342">
    <property type="entry name" value="HTH_ARAC"/>
    <property type="match status" value="1"/>
</dbReference>
<dbReference type="Gene3D" id="3.40.50.2300">
    <property type="match status" value="1"/>
</dbReference>
<feature type="domain" description="HTH araC/xylS-type" evidence="11">
    <location>
        <begin position="1281"/>
        <end position="1380"/>
    </location>
</feature>
<dbReference type="PROSITE" id="PS01124">
    <property type="entry name" value="HTH_ARAC_FAMILY_2"/>
    <property type="match status" value="1"/>
</dbReference>
<dbReference type="Gene3D" id="1.10.287.130">
    <property type="match status" value="1"/>
</dbReference>
<dbReference type="InterPro" id="IPR001789">
    <property type="entry name" value="Sig_transdc_resp-reg_receiver"/>
</dbReference>
<dbReference type="CDD" id="cd00082">
    <property type="entry name" value="HisKA"/>
    <property type="match status" value="1"/>
</dbReference>
<dbReference type="PROSITE" id="PS50110">
    <property type="entry name" value="RESPONSE_REGULATORY"/>
    <property type="match status" value="1"/>
</dbReference>
<dbReference type="PANTHER" id="PTHR43547:SF2">
    <property type="entry name" value="HYBRID SIGNAL TRANSDUCTION HISTIDINE KINASE C"/>
    <property type="match status" value="1"/>
</dbReference>
<dbReference type="InterPro" id="IPR011110">
    <property type="entry name" value="Reg_prop"/>
</dbReference>
<feature type="signal peptide" evidence="10">
    <location>
        <begin position="1"/>
        <end position="20"/>
    </location>
</feature>